<protein>
    <recommendedName>
        <fullName evidence="2">Proline--tRNA ligase</fullName>
        <ecNumber evidence="1">6.1.1.15</ecNumber>
    </recommendedName>
    <alternativeName>
        <fullName evidence="8">Prolyl-tRNA synthetase</fullName>
    </alternativeName>
</protein>
<evidence type="ECO:0000256" key="1">
    <source>
        <dbReference type="ARBA" id="ARBA00012831"/>
    </source>
</evidence>
<dbReference type="InterPro" id="IPR004154">
    <property type="entry name" value="Anticodon-bd"/>
</dbReference>
<dbReference type="GO" id="GO:0005737">
    <property type="term" value="C:cytoplasm"/>
    <property type="evidence" value="ECO:0007669"/>
    <property type="project" value="InterPro"/>
</dbReference>
<keyword evidence="4" id="KW-0547">Nucleotide-binding</keyword>
<comment type="catalytic activity">
    <reaction evidence="9">
        <text>tRNA(Pro) + L-proline + ATP = L-prolyl-tRNA(Pro) + AMP + diphosphate</text>
        <dbReference type="Rhea" id="RHEA:14305"/>
        <dbReference type="Rhea" id="RHEA-COMP:9700"/>
        <dbReference type="Rhea" id="RHEA-COMP:9702"/>
        <dbReference type="ChEBI" id="CHEBI:30616"/>
        <dbReference type="ChEBI" id="CHEBI:33019"/>
        <dbReference type="ChEBI" id="CHEBI:60039"/>
        <dbReference type="ChEBI" id="CHEBI:78442"/>
        <dbReference type="ChEBI" id="CHEBI:78532"/>
        <dbReference type="ChEBI" id="CHEBI:456215"/>
        <dbReference type="EC" id="6.1.1.15"/>
    </reaction>
</comment>
<dbReference type="PANTHER" id="PTHR42753:SF2">
    <property type="entry name" value="PROLINE--TRNA LIGASE"/>
    <property type="match status" value="1"/>
</dbReference>
<dbReference type="Gene3D" id="3.40.50.800">
    <property type="entry name" value="Anticodon-binding domain"/>
    <property type="match status" value="1"/>
</dbReference>
<dbReference type="InterPro" id="IPR044140">
    <property type="entry name" value="ProRS_anticodon_short"/>
</dbReference>
<sequence length="417" mass="47351">MRQSRLFTKTRKEAPKDEVSENAQFLIRAGYIHKEMAGVYDLLPLGLRVIEKIRNIIREEMNTLGGQEVSLSTLQDPELWKKTDRWDDKKIDVWFKTELKGGGMLGLGATHEEPMANMMKNHVNSYRDLPKYTYQFQTKFRNELRAKSGIMRGREFLMKDMYSFTRTENDLDKFYTDVGVAYENVFRRAGIGDMTYLTFASGGMFSKFSHEFQCVSTAGEDTIYIDTEKRIAVNEEVMSDGILEELSLDRTKLVEAKSIEVGNIFKFGTRYSEPLGLTFKDEDGTDTPVAMGAYGIGLGRLMGTIVEVLCDEKGIVWPESVAPFLLHLIDLSQGDVAIESSADQLYEDLTNAGIEVLYDDRELRAGEKFADAELIGIPYRVVIGKQTTESEIEIVRRKDGEKKLVSRKALFSDTHGF</sequence>
<name>A0A1F6C520_9BACT</name>
<dbReference type="Gene3D" id="3.30.930.10">
    <property type="entry name" value="Bira Bifunctional Protein, Domain 2"/>
    <property type="match status" value="1"/>
</dbReference>
<feature type="domain" description="Aminoacyl-transfer RNA synthetases class-II family profile" evidence="10">
    <location>
        <begin position="38"/>
        <end position="318"/>
    </location>
</feature>
<dbReference type="EC" id="6.1.1.15" evidence="1"/>
<comment type="caution">
    <text evidence="11">The sequence shown here is derived from an EMBL/GenBank/DDBJ whole genome shotgun (WGS) entry which is preliminary data.</text>
</comment>
<proteinExistence type="predicted"/>
<dbReference type="PRINTS" id="PR01046">
    <property type="entry name" value="TRNASYNTHPRO"/>
</dbReference>
<dbReference type="CDD" id="cd00861">
    <property type="entry name" value="ProRS_anticodon_short"/>
    <property type="match status" value="1"/>
</dbReference>
<evidence type="ECO:0000259" key="10">
    <source>
        <dbReference type="PROSITE" id="PS50862"/>
    </source>
</evidence>
<dbReference type="FunFam" id="3.40.50.800:FF:000032">
    <property type="entry name" value="Proline--tRNA ligase"/>
    <property type="match status" value="1"/>
</dbReference>
<reference evidence="11 12" key="1">
    <citation type="journal article" date="2016" name="Nat. Commun.">
        <title>Thousands of microbial genomes shed light on interconnected biogeochemical processes in an aquifer system.</title>
        <authorList>
            <person name="Anantharaman K."/>
            <person name="Brown C.T."/>
            <person name="Hug L.A."/>
            <person name="Sharon I."/>
            <person name="Castelle C.J."/>
            <person name="Probst A.J."/>
            <person name="Thomas B.C."/>
            <person name="Singh A."/>
            <person name="Wilkins M.J."/>
            <person name="Karaoz U."/>
            <person name="Brodie E.L."/>
            <person name="Williams K.H."/>
            <person name="Hubbard S.S."/>
            <person name="Banfield J.F."/>
        </authorList>
    </citation>
    <scope>NUCLEOTIDE SEQUENCE [LARGE SCALE GENOMIC DNA]</scope>
</reference>
<dbReference type="Pfam" id="PF00587">
    <property type="entry name" value="tRNA-synt_2b"/>
    <property type="match status" value="1"/>
</dbReference>
<dbReference type="InterPro" id="IPR036621">
    <property type="entry name" value="Anticodon-bd_dom_sf"/>
</dbReference>
<dbReference type="InterPro" id="IPR002314">
    <property type="entry name" value="aa-tRNA-synt_IIb"/>
</dbReference>
<dbReference type="InterPro" id="IPR045864">
    <property type="entry name" value="aa-tRNA-synth_II/BPL/LPL"/>
</dbReference>
<dbReference type="InterPro" id="IPR002316">
    <property type="entry name" value="Pro-tRNA-ligase_IIa"/>
</dbReference>
<dbReference type="Proteomes" id="UP000178249">
    <property type="component" value="Unassembled WGS sequence"/>
</dbReference>
<dbReference type="GO" id="GO:0004827">
    <property type="term" value="F:proline-tRNA ligase activity"/>
    <property type="evidence" value="ECO:0007669"/>
    <property type="project" value="UniProtKB-EC"/>
</dbReference>
<evidence type="ECO:0000256" key="6">
    <source>
        <dbReference type="ARBA" id="ARBA00022917"/>
    </source>
</evidence>
<keyword evidence="5" id="KW-0067">ATP-binding</keyword>
<organism evidence="11 12">
    <name type="scientific">Candidatus Kaiserbacteria bacterium RIFCSPHIGHO2_01_FULL_48_10</name>
    <dbReference type="NCBI Taxonomy" id="1798476"/>
    <lineage>
        <taxon>Bacteria</taxon>
        <taxon>Candidatus Kaiseribacteriota</taxon>
    </lineage>
</organism>
<accession>A0A1F6C520</accession>
<evidence type="ECO:0000313" key="11">
    <source>
        <dbReference type="EMBL" id="OGG44285.1"/>
    </source>
</evidence>
<dbReference type="PROSITE" id="PS50862">
    <property type="entry name" value="AA_TRNA_LIGASE_II"/>
    <property type="match status" value="1"/>
</dbReference>
<gene>
    <name evidence="11" type="ORF">A2841_02815</name>
</gene>
<dbReference type="SUPFAM" id="SSF52954">
    <property type="entry name" value="Class II aaRS ABD-related"/>
    <property type="match status" value="1"/>
</dbReference>
<evidence type="ECO:0000256" key="5">
    <source>
        <dbReference type="ARBA" id="ARBA00022840"/>
    </source>
</evidence>
<dbReference type="GO" id="GO:0006433">
    <property type="term" value="P:prolyl-tRNA aminoacylation"/>
    <property type="evidence" value="ECO:0007669"/>
    <property type="project" value="InterPro"/>
</dbReference>
<evidence type="ECO:0000256" key="7">
    <source>
        <dbReference type="ARBA" id="ARBA00023146"/>
    </source>
</evidence>
<evidence type="ECO:0000313" key="12">
    <source>
        <dbReference type="Proteomes" id="UP000178249"/>
    </source>
</evidence>
<keyword evidence="6" id="KW-0648">Protein biosynthesis</keyword>
<evidence type="ECO:0000256" key="4">
    <source>
        <dbReference type="ARBA" id="ARBA00022741"/>
    </source>
</evidence>
<dbReference type="GO" id="GO:0005524">
    <property type="term" value="F:ATP binding"/>
    <property type="evidence" value="ECO:0007669"/>
    <property type="project" value="UniProtKB-KW"/>
</dbReference>
<dbReference type="InterPro" id="IPR006195">
    <property type="entry name" value="aa-tRNA-synth_II"/>
</dbReference>
<dbReference type="AlphaFoldDB" id="A0A1F6C520"/>
<evidence type="ECO:0000256" key="8">
    <source>
        <dbReference type="ARBA" id="ARBA00029731"/>
    </source>
</evidence>
<keyword evidence="7 11" id="KW-0030">Aminoacyl-tRNA synthetase</keyword>
<dbReference type="EMBL" id="MFKP01000014">
    <property type="protein sequence ID" value="OGG44285.1"/>
    <property type="molecule type" value="Genomic_DNA"/>
</dbReference>
<evidence type="ECO:0000256" key="3">
    <source>
        <dbReference type="ARBA" id="ARBA00022598"/>
    </source>
</evidence>
<evidence type="ECO:0000256" key="9">
    <source>
        <dbReference type="ARBA" id="ARBA00047671"/>
    </source>
</evidence>
<dbReference type="PANTHER" id="PTHR42753">
    <property type="entry name" value="MITOCHONDRIAL RIBOSOME PROTEIN L39/PROLYL-TRNA LIGASE FAMILY MEMBER"/>
    <property type="match status" value="1"/>
</dbReference>
<evidence type="ECO:0000256" key="2">
    <source>
        <dbReference type="ARBA" id="ARBA00019110"/>
    </source>
</evidence>
<dbReference type="InterPro" id="IPR050062">
    <property type="entry name" value="Pro-tRNA_synthetase"/>
</dbReference>
<dbReference type="SUPFAM" id="SSF55681">
    <property type="entry name" value="Class II aaRS and biotin synthetases"/>
    <property type="match status" value="1"/>
</dbReference>
<keyword evidence="3" id="KW-0436">Ligase</keyword>
<dbReference type="Pfam" id="PF03129">
    <property type="entry name" value="HGTP_anticodon"/>
    <property type="match status" value="1"/>
</dbReference>